<evidence type="ECO:0000256" key="3">
    <source>
        <dbReference type="ARBA" id="ARBA00004613"/>
    </source>
</evidence>
<dbReference type="PANTHER" id="PTHR33048">
    <property type="entry name" value="PTH11-LIKE INTEGRAL MEMBRANE PROTEIN (AFU_ORTHOLOGUE AFUA_5G11245)"/>
    <property type="match status" value="1"/>
</dbReference>
<dbReference type="PANTHER" id="PTHR33048:SF143">
    <property type="entry name" value="EXTRACELLULAR MEMBRANE PROTEIN CFEM DOMAIN-CONTAINING PROTEIN-RELATED"/>
    <property type="match status" value="1"/>
</dbReference>
<keyword evidence="5" id="KW-0964">Secreted</keyword>
<dbReference type="SMART" id="SM00747">
    <property type="entry name" value="CFEM"/>
    <property type="match status" value="1"/>
</dbReference>
<feature type="signal peptide" evidence="18">
    <location>
        <begin position="1"/>
        <end position="24"/>
    </location>
</feature>
<dbReference type="GO" id="GO:0008270">
    <property type="term" value="F:zinc ion binding"/>
    <property type="evidence" value="ECO:0007669"/>
    <property type="project" value="InterPro"/>
</dbReference>
<evidence type="ECO:0000256" key="17">
    <source>
        <dbReference type="SAM" id="Phobius"/>
    </source>
</evidence>
<evidence type="ECO:0000256" key="1">
    <source>
        <dbReference type="ARBA" id="ARBA00004141"/>
    </source>
</evidence>
<dbReference type="SMART" id="SM00906">
    <property type="entry name" value="Fungal_trans"/>
    <property type="match status" value="1"/>
</dbReference>
<keyword evidence="6" id="KW-0325">Glycoprotein</keyword>
<dbReference type="Proteomes" id="UP000652219">
    <property type="component" value="Unassembled WGS sequence"/>
</dbReference>
<feature type="transmembrane region" description="Helical" evidence="17">
    <location>
        <begin position="179"/>
        <end position="205"/>
    </location>
</feature>
<dbReference type="InterPro" id="IPR007219">
    <property type="entry name" value="XnlR_reg_dom"/>
</dbReference>
<feature type="transmembrane region" description="Helical" evidence="17">
    <location>
        <begin position="137"/>
        <end position="159"/>
    </location>
</feature>
<keyword evidence="12" id="KW-0539">Nucleus</keyword>
<feature type="disulfide bond" evidence="15">
    <location>
        <begin position="37"/>
        <end position="77"/>
    </location>
</feature>
<evidence type="ECO:0000256" key="18">
    <source>
        <dbReference type="SAM" id="SignalP"/>
    </source>
</evidence>
<feature type="compositionally biased region" description="Low complexity" evidence="16">
    <location>
        <begin position="544"/>
        <end position="553"/>
    </location>
</feature>
<dbReference type="PROSITE" id="PS52012">
    <property type="entry name" value="CFEM"/>
    <property type="match status" value="1"/>
</dbReference>
<feature type="transmembrane region" description="Helical" evidence="17">
    <location>
        <begin position="269"/>
        <end position="287"/>
    </location>
</feature>
<dbReference type="GO" id="GO:0005576">
    <property type="term" value="C:extracellular region"/>
    <property type="evidence" value="ECO:0007669"/>
    <property type="project" value="UniProtKB-SubCell"/>
</dbReference>
<feature type="chain" id="PRO_5034721722" description="CFEM domain-containing protein" evidence="18">
    <location>
        <begin position="25"/>
        <end position="1086"/>
    </location>
</feature>
<gene>
    <name evidence="20" type="ORF">CSOJ01_14376</name>
</gene>
<keyword evidence="13" id="KW-0449">Lipoprotein</keyword>
<dbReference type="EMBL" id="WIGN01000480">
    <property type="protein sequence ID" value="KAF6791378.1"/>
    <property type="molecule type" value="Genomic_DNA"/>
</dbReference>
<dbReference type="Pfam" id="PF05730">
    <property type="entry name" value="CFEM"/>
    <property type="match status" value="1"/>
</dbReference>
<dbReference type="GO" id="GO:0003677">
    <property type="term" value="F:DNA binding"/>
    <property type="evidence" value="ECO:0007669"/>
    <property type="project" value="InterPro"/>
</dbReference>
<evidence type="ECO:0000256" key="7">
    <source>
        <dbReference type="ARBA" id="ARBA00022692"/>
    </source>
</evidence>
<proteinExistence type="inferred from homology"/>
<evidence type="ECO:0000313" key="21">
    <source>
        <dbReference type="Proteomes" id="UP000652219"/>
    </source>
</evidence>
<evidence type="ECO:0000256" key="14">
    <source>
        <dbReference type="ARBA" id="ARBA00038359"/>
    </source>
</evidence>
<dbReference type="InterPro" id="IPR052337">
    <property type="entry name" value="SAT4-like"/>
</dbReference>
<feature type="transmembrane region" description="Helical" evidence="17">
    <location>
        <begin position="104"/>
        <end position="125"/>
    </location>
</feature>
<keyword evidence="6" id="KW-0336">GPI-anchor</keyword>
<feature type="region of interest" description="Disordered" evidence="16">
    <location>
        <begin position="502"/>
        <end position="553"/>
    </location>
</feature>
<reference evidence="20 21" key="1">
    <citation type="journal article" date="2020" name="Phytopathology">
        <title>Genome Sequence Resources of Colletotrichum truncatum, C. plurivorum, C. musicola, and C. sojae: Four Species Pathogenic to Soybean (Glycine max).</title>
        <authorList>
            <person name="Rogerio F."/>
            <person name="Boufleur T.R."/>
            <person name="Ciampi-Guillardi M."/>
            <person name="Sukno S.A."/>
            <person name="Thon M.R."/>
            <person name="Massola Junior N.S."/>
            <person name="Baroncelli R."/>
        </authorList>
    </citation>
    <scope>NUCLEOTIDE SEQUENCE [LARGE SCALE GENOMIC DNA]</scope>
    <source>
        <strain evidence="20 21">LFN0009</strain>
    </source>
</reference>
<dbReference type="CDD" id="cd12148">
    <property type="entry name" value="fungal_TF_MHR"/>
    <property type="match status" value="1"/>
</dbReference>
<keyword evidence="10 17" id="KW-0472">Membrane</keyword>
<feature type="transmembrane region" description="Helical" evidence="17">
    <location>
        <begin position="217"/>
        <end position="238"/>
    </location>
</feature>
<evidence type="ECO:0000256" key="12">
    <source>
        <dbReference type="ARBA" id="ARBA00023242"/>
    </source>
</evidence>
<keyword evidence="11 15" id="KW-1015">Disulfide bond</keyword>
<feature type="disulfide bond" evidence="15">
    <location>
        <begin position="60"/>
        <end position="93"/>
    </location>
</feature>
<sequence>MASSLRRLVLVSVLGIIHAACVLAQDTPSDKPSYPACATKCIASAFGGGFCAPSNQTCICTNEQFQLNVTLCVSATCSVPEALATKNASLTNCGAPVRDRSQEYVVLSNTMAVLAAVFVLARFGYKIFLAGLDIGWDDWFVMATLIAAMPSAVITVHGTTANGLGRDIWTLTPENITNVLFYFYIMAWLYFLQVTLVKLAIIFFYMRIFPAREVQRILWATTIFICVWGFAFVITAVFQCRPIHYFWTKWDLMHEGTCANANAISWSNAAFSIALDLWMLAIPLWQLRALRLHWKKKVGVALMFIVGTFVTIVSIIRLQSLVDFAKGSNATMDFIEVSVWSTIEICVGIMCACLPSIRMILVKIFPGMSGSTLRSKGRNYYQYGSDMRSKAARSQPRTVGIVTVDRKNSDLETEERYIKFQKTFTVSYSDSDEANLVHMADLQKPTKAHKFSAPFRRLGWLATGAAIMETSVRLSESIPDGPNEPDVHDLYQRIEQLEGALAQARAEEPVQRGSADTTRPAPGGGKSRGQGLVVPRDGNPCDPSGPSYSSAPSPAISYLGDTSSAELPLLGPHIGPNWFFRGMHVFSDKGREWVSSRTGQPVDLGKLEIFVDNHTPLLLPSRSPETVYELPEKSVAREISALFFQSQSSIIYPILNETIFAATIEEAYDNVDNAPGSAAEIASRACVLGALAMMTRSVGSKEALPAGDFDHLASKARLLLASIVGHMSLSTLETTLTLYVRSMQSGHWQDAAAFLPTACSMVCALGGHTERAGNAGCDEPPLTQLRRRHIRNLFWFCYICEKDRSLRTGQPPLLTNAYCDLSPSDECLSCCEPSRELAEHCDVVHASLHVVGDLLLSQIKEKTFRLLYSPRAIRERDGKLLSSIRLLDEEIEKWRLSIPPDFRPALSISPQSLTIRPGMKGSQLRRYLNLQLEYHYIIILVHTTVRRYDANTAPGDAAHDLHSVIHSSYDLSLEAGRSTLRCLKLFLKAMDLQEFWSVTFFTVNAAISLFLDMLIHPQSATGQLDLELLISSANTVRSVGLPLAPAQEESVRVQAVSDFLMWMVWLGSCAITKAKEKEESRERHQP</sequence>
<evidence type="ECO:0000256" key="9">
    <source>
        <dbReference type="ARBA" id="ARBA00022989"/>
    </source>
</evidence>
<dbReference type="InterPro" id="IPR049326">
    <property type="entry name" value="Rhodopsin_dom_fungi"/>
</dbReference>
<evidence type="ECO:0000256" key="6">
    <source>
        <dbReference type="ARBA" id="ARBA00022622"/>
    </source>
</evidence>
<dbReference type="AlphaFoldDB" id="A0A8H6MK74"/>
<keyword evidence="7 17" id="KW-0812">Transmembrane</keyword>
<keyword evidence="8 18" id="KW-0732">Signal</keyword>
<feature type="disulfide bond" evidence="15">
    <location>
        <begin position="41"/>
        <end position="72"/>
    </location>
</feature>
<evidence type="ECO:0000256" key="8">
    <source>
        <dbReference type="ARBA" id="ARBA00022729"/>
    </source>
</evidence>
<keyword evidence="9 17" id="KW-1133">Transmembrane helix</keyword>
<comment type="similarity">
    <text evidence="4">Belongs to the RBT5 family.</text>
</comment>
<evidence type="ECO:0000256" key="11">
    <source>
        <dbReference type="ARBA" id="ARBA00023157"/>
    </source>
</evidence>
<protein>
    <recommendedName>
        <fullName evidence="19">CFEM domain-containing protein</fullName>
    </recommendedName>
</protein>
<evidence type="ECO:0000256" key="4">
    <source>
        <dbReference type="ARBA" id="ARBA00010031"/>
    </source>
</evidence>
<keyword evidence="21" id="KW-1185">Reference proteome</keyword>
<evidence type="ECO:0000256" key="10">
    <source>
        <dbReference type="ARBA" id="ARBA00023136"/>
    </source>
</evidence>
<dbReference type="GO" id="GO:0098552">
    <property type="term" value="C:side of membrane"/>
    <property type="evidence" value="ECO:0007669"/>
    <property type="project" value="UniProtKB-KW"/>
</dbReference>
<comment type="subcellular location">
    <subcellularLocation>
        <location evidence="2">Membrane</location>
        <topology evidence="2">Lipid-anchor</topology>
        <topology evidence="2">GPI-anchor</topology>
    </subcellularLocation>
    <subcellularLocation>
        <location evidence="1">Membrane</location>
        <topology evidence="1">Multi-pass membrane protein</topology>
    </subcellularLocation>
    <subcellularLocation>
        <location evidence="3">Secreted</location>
    </subcellularLocation>
</comment>
<evidence type="ECO:0000256" key="2">
    <source>
        <dbReference type="ARBA" id="ARBA00004589"/>
    </source>
</evidence>
<organism evidence="20 21">
    <name type="scientific">Colletotrichum sojae</name>
    <dbReference type="NCBI Taxonomy" id="2175907"/>
    <lineage>
        <taxon>Eukaryota</taxon>
        <taxon>Fungi</taxon>
        <taxon>Dikarya</taxon>
        <taxon>Ascomycota</taxon>
        <taxon>Pezizomycotina</taxon>
        <taxon>Sordariomycetes</taxon>
        <taxon>Hypocreomycetidae</taxon>
        <taxon>Glomerellales</taxon>
        <taxon>Glomerellaceae</taxon>
        <taxon>Colletotrichum</taxon>
        <taxon>Colletotrichum orchidearum species complex</taxon>
    </lineage>
</organism>
<feature type="disulfide bond" evidence="15">
    <location>
        <begin position="51"/>
        <end position="58"/>
    </location>
</feature>
<comment type="similarity">
    <text evidence="14">Belongs to the SAT4 family.</text>
</comment>
<feature type="transmembrane region" description="Helical" evidence="17">
    <location>
        <begin position="299"/>
        <end position="319"/>
    </location>
</feature>
<dbReference type="InterPro" id="IPR008427">
    <property type="entry name" value="Extracellular_membr_CFEM_dom"/>
</dbReference>
<accession>A0A8H6MK74</accession>
<evidence type="ECO:0000256" key="15">
    <source>
        <dbReference type="PROSITE-ProRule" id="PRU01356"/>
    </source>
</evidence>
<evidence type="ECO:0000313" key="20">
    <source>
        <dbReference type="EMBL" id="KAF6791378.1"/>
    </source>
</evidence>
<name>A0A8H6MK74_9PEZI</name>
<evidence type="ECO:0000256" key="5">
    <source>
        <dbReference type="ARBA" id="ARBA00022525"/>
    </source>
</evidence>
<comment type="caution">
    <text evidence="15">Lacks conserved residue(s) required for the propagation of feature annotation.</text>
</comment>
<evidence type="ECO:0000256" key="13">
    <source>
        <dbReference type="ARBA" id="ARBA00023288"/>
    </source>
</evidence>
<dbReference type="Pfam" id="PF04082">
    <property type="entry name" value="Fungal_trans"/>
    <property type="match status" value="1"/>
</dbReference>
<evidence type="ECO:0000259" key="19">
    <source>
        <dbReference type="PROSITE" id="PS52012"/>
    </source>
</evidence>
<dbReference type="GO" id="GO:0006351">
    <property type="term" value="P:DNA-templated transcription"/>
    <property type="evidence" value="ECO:0007669"/>
    <property type="project" value="InterPro"/>
</dbReference>
<evidence type="ECO:0000256" key="16">
    <source>
        <dbReference type="SAM" id="MobiDB-lite"/>
    </source>
</evidence>
<comment type="caution">
    <text evidence="20">The sequence shown here is derived from an EMBL/GenBank/DDBJ whole genome shotgun (WGS) entry which is preliminary data.</text>
</comment>
<dbReference type="Pfam" id="PF20684">
    <property type="entry name" value="Fung_rhodopsin"/>
    <property type="match status" value="1"/>
</dbReference>
<feature type="domain" description="CFEM" evidence="19">
    <location>
        <begin position="6"/>
        <end position="118"/>
    </location>
</feature>